<evidence type="ECO:0000256" key="1">
    <source>
        <dbReference type="SAM" id="Coils"/>
    </source>
</evidence>
<feature type="coiled-coil region" evidence="1">
    <location>
        <begin position="39"/>
        <end position="73"/>
    </location>
</feature>
<accession>A0ABN7UFG7</accession>
<keyword evidence="3" id="KW-1185">Reference proteome</keyword>
<keyword evidence="1" id="KW-0175">Coiled coil</keyword>
<organism evidence="2 3">
    <name type="scientific">Gigaspora margarita</name>
    <dbReference type="NCBI Taxonomy" id="4874"/>
    <lineage>
        <taxon>Eukaryota</taxon>
        <taxon>Fungi</taxon>
        <taxon>Fungi incertae sedis</taxon>
        <taxon>Mucoromycota</taxon>
        <taxon>Glomeromycotina</taxon>
        <taxon>Glomeromycetes</taxon>
        <taxon>Diversisporales</taxon>
        <taxon>Gigasporaceae</taxon>
        <taxon>Gigaspora</taxon>
    </lineage>
</organism>
<sequence length="132" mass="15612">METDQIHSYINKHDSLSSTRIFGLDEQNAKVYSVLSREIRALDKKLDDYYSEYNSLKKMVKRLEREIENLDKCVDRDTIVDLIYEIVFLSLINKRKGKDSSYLSDSAEESESVEIIEIRKRKAIPYKQRRKA</sequence>
<name>A0ABN7UFG7_GIGMA</name>
<dbReference type="Proteomes" id="UP000789901">
    <property type="component" value="Unassembled WGS sequence"/>
</dbReference>
<gene>
    <name evidence="2" type="ORF">GMARGA_LOCUS5478</name>
</gene>
<protein>
    <submittedName>
        <fullName evidence="2">1966_t:CDS:1</fullName>
    </submittedName>
</protein>
<comment type="caution">
    <text evidence="2">The sequence shown here is derived from an EMBL/GenBank/DDBJ whole genome shotgun (WGS) entry which is preliminary data.</text>
</comment>
<reference evidence="2 3" key="1">
    <citation type="submission" date="2021-06" db="EMBL/GenBank/DDBJ databases">
        <authorList>
            <person name="Kallberg Y."/>
            <person name="Tangrot J."/>
            <person name="Rosling A."/>
        </authorList>
    </citation>
    <scope>NUCLEOTIDE SEQUENCE [LARGE SCALE GENOMIC DNA]</scope>
    <source>
        <strain evidence="2 3">120-4 pot B 10/14</strain>
    </source>
</reference>
<evidence type="ECO:0000313" key="2">
    <source>
        <dbReference type="EMBL" id="CAG8570854.1"/>
    </source>
</evidence>
<evidence type="ECO:0000313" key="3">
    <source>
        <dbReference type="Proteomes" id="UP000789901"/>
    </source>
</evidence>
<dbReference type="EMBL" id="CAJVQB010002334">
    <property type="protein sequence ID" value="CAG8570854.1"/>
    <property type="molecule type" value="Genomic_DNA"/>
</dbReference>
<proteinExistence type="predicted"/>